<keyword evidence="3" id="KW-1185">Reference proteome</keyword>
<dbReference type="RefSeq" id="XP_016239132.1">
    <property type="nucleotide sequence ID" value="XM_016377562.1"/>
</dbReference>
<dbReference type="AlphaFoldDB" id="A0A0D1YUI3"/>
<accession>A0A0D1YUI3</accession>
<dbReference type="VEuPathDB" id="FungiDB:PV08_03205"/>
<feature type="region of interest" description="Disordered" evidence="1">
    <location>
        <begin position="366"/>
        <end position="414"/>
    </location>
</feature>
<dbReference type="EMBL" id="KN847493">
    <property type="protein sequence ID" value="KIW18916.1"/>
    <property type="molecule type" value="Genomic_DNA"/>
</dbReference>
<proteinExistence type="predicted"/>
<dbReference type="HOGENOM" id="CLU_470120_0_0_1"/>
<reference evidence="2 3" key="1">
    <citation type="submission" date="2015-01" db="EMBL/GenBank/DDBJ databases">
        <title>The Genome Sequence of Exophiala spinifera CBS89968.</title>
        <authorList>
            <consortium name="The Broad Institute Genomics Platform"/>
            <person name="Cuomo C."/>
            <person name="de Hoog S."/>
            <person name="Gorbushina A."/>
            <person name="Stielow B."/>
            <person name="Teixiera M."/>
            <person name="Abouelleil A."/>
            <person name="Chapman S.B."/>
            <person name="Priest M."/>
            <person name="Young S.K."/>
            <person name="Wortman J."/>
            <person name="Nusbaum C."/>
            <person name="Birren B."/>
        </authorList>
    </citation>
    <scope>NUCLEOTIDE SEQUENCE [LARGE SCALE GENOMIC DNA]</scope>
    <source>
        <strain evidence="2 3">CBS 89968</strain>
    </source>
</reference>
<evidence type="ECO:0000256" key="1">
    <source>
        <dbReference type="SAM" id="MobiDB-lite"/>
    </source>
</evidence>
<dbReference type="Proteomes" id="UP000053328">
    <property type="component" value="Unassembled WGS sequence"/>
</dbReference>
<evidence type="ECO:0000313" key="3">
    <source>
        <dbReference type="Proteomes" id="UP000053328"/>
    </source>
</evidence>
<gene>
    <name evidence="2" type="ORF">PV08_03205</name>
</gene>
<protein>
    <submittedName>
        <fullName evidence="2">Uncharacterized protein</fullName>
    </submittedName>
</protein>
<organism evidence="2 3">
    <name type="scientific">Exophiala spinifera</name>
    <dbReference type="NCBI Taxonomy" id="91928"/>
    <lineage>
        <taxon>Eukaryota</taxon>
        <taxon>Fungi</taxon>
        <taxon>Dikarya</taxon>
        <taxon>Ascomycota</taxon>
        <taxon>Pezizomycotina</taxon>
        <taxon>Eurotiomycetes</taxon>
        <taxon>Chaetothyriomycetidae</taxon>
        <taxon>Chaetothyriales</taxon>
        <taxon>Herpotrichiellaceae</taxon>
        <taxon>Exophiala</taxon>
    </lineage>
</organism>
<sequence>MSSTASRRVAQGTADDVLVPARVVVDVELVPGRVVVDVELVPAPVVVDVELAPAPVVVDVELVPAPVVVVLEAEVGFVGHVGSLRRTLTGPPKLSHTPLSSPAARAAVTCSGVRERPTSWLLPINTEAMFEFSERSVGTRERRSLTVHSRPPRRGQLYVATEFAVINAEFKQTLMLRLQIGVADVVDELVDEDVLVTVVRVVDPGAMVLDELDVVLADDEVVAVTVVRLDDGAALLLDGLDVVLADDEDVPVTVVRLELVPLEVLVITDEVLLVGGAFGHVGSRIVTLTGPPRASQIPFNSPALIAAETAAGAILSPRTSLSPIKTVATSGLQIGLADVVVLVPPDDVRELDVELKVVLLARVDDGELEGELDEDDEDEDDEDEDENDEDENDEDENDEDENDEEEDAAEDADIEDVAELDEELPDDAELADDTELENDAEVDDEAELAGDTVLADVSEVVYELAVDEAMLVEEPIPVDEEVSVLIGKTVLVDELVVEDDNSVDVEDARVVLDGLSVVSRDVVVSPEDVVVPPEDVVVSPEDEVEENPAVDDTVVEVAGTSLVLDTELSELETLEADAVD</sequence>
<dbReference type="GeneID" id="27330288"/>
<name>A0A0D1YUI3_9EURO</name>
<evidence type="ECO:0000313" key="2">
    <source>
        <dbReference type="EMBL" id="KIW18916.1"/>
    </source>
</evidence>